<keyword evidence="4" id="KW-1185">Reference proteome</keyword>
<dbReference type="AlphaFoldDB" id="A0A940YAR9"/>
<feature type="transmembrane region" description="Helical" evidence="1">
    <location>
        <begin position="329"/>
        <end position="351"/>
    </location>
</feature>
<accession>A0A940YAR9</accession>
<dbReference type="RefSeq" id="WP_210850970.1">
    <property type="nucleotide sequence ID" value="NZ_JAGQDD010000001.1"/>
</dbReference>
<keyword evidence="1" id="KW-0812">Transmembrane</keyword>
<feature type="transmembrane region" description="Helical" evidence="1">
    <location>
        <begin position="357"/>
        <end position="377"/>
    </location>
</feature>
<dbReference type="PROSITE" id="PS00018">
    <property type="entry name" value="EF_HAND_1"/>
    <property type="match status" value="1"/>
</dbReference>
<gene>
    <name evidence="3" type="ORF">KAK03_00030</name>
</gene>
<feature type="chain" id="PRO_5037451265" evidence="2">
    <location>
        <begin position="27"/>
        <end position="388"/>
    </location>
</feature>
<keyword evidence="2" id="KW-0732">Signal</keyword>
<evidence type="ECO:0000256" key="1">
    <source>
        <dbReference type="SAM" id="Phobius"/>
    </source>
</evidence>
<name>A0A940YAR9_9BURK</name>
<keyword evidence="1" id="KW-1133">Transmembrane helix</keyword>
<reference evidence="3 4" key="1">
    <citation type="submission" date="2021-04" db="EMBL/GenBank/DDBJ databases">
        <title>The genome sequence of Ideonella sp. 3Y2.</title>
        <authorList>
            <person name="Liu Y."/>
        </authorList>
    </citation>
    <scope>NUCLEOTIDE SEQUENCE [LARGE SCALE GENOMIC DNA]</scope>
    <source>
        <strain evidence="3 4">3Y2</strain>
    </source>
</reference>
<keyword evidence="1" id="KW-0472">Membrane</keyword>
<evidence type="ECO:0000313" key="3">
    <source>
        <dbReference type="EMBL" id="MBQ0928850.1"/>
    </source>
</evidence>
<protein>
    <submittedName>
        <fullName evidence="3">HupE/UreJ family protein</fullName>
    </submittedName>
</protein>
<feature type="transmembrane region" description="Helical" evidence="1">
    <location>
        <begin position="209"/>
        <end position="230"/>
    </location>
</feature>
<organism evidence="3 4">
    <name type="scientific">Ideonella alba</name>
    <dbReference type="NCBI Taxonomy" id="2824118"/>
    <lineage>
        <taxon>Bacteria</taxon>
        <taxon>Pseudomonadati</taxon>
        <taxon>Pseudomonadota</taxon>
        <taxon>Betaproteobacteria</taxon>
        <taxon>Burkholderiales</taxon>
        <taxon>Sphaerotilaceae</taxon>
        <taxon>Ideonella</taxon>
    </lineage>
</organism>
<dbReference type="EMBL" id="JAGQDD010000001">
    <property type="protein sequence ID" value="MBQ0928850.1"/>
    <property type="molecule type" value="Genomic_DNA"/>
</dbReference>
<dbReference type="Pfam" id="PF13795">
    <property type="entry name" value="HupE_UreJ_2"/>
    <property type="match status" value="1"/>
</dbReference>
<dbReference type="InterPro" id="IPR032809">
    <property type="entry name" value="Put_HupE_UreJ"/>
</dbReference>
<dbReference type="InterPro" id="IPR018247">
    <property type="entry name" value="EF_Hand_1_Ca_BS"/>
</dbReference>
<dbReference type="Proteomes" id="UP000676246">
    <property type="component" value="Unassembled WGS sequence"/>
</dbReference>
<feature type="transmembrane region" description="Helical" evidence="1">
    <location>
        <begin position="242"/>
        <end position="262"/>
    </location>
</feature>
<comment type="caution">
    <text evidence="3">The sequence shown here is derived from an EMBL/GenBank/DDBJ whole genome shotgun (WGS) entry which is preliminary data.</text>
</comment>
<feature type="transmembrane region" description="Helical" evidence="1">
    <location>
        <begin position="296"/>
        <end position="317"/>
    </location>
</feature>
<evidence type="ECO:0000313" key="4">
    <source>
        <dbReference type="Proteomes" id="UP000676246"/>
    </source>
</evidence>
<feature type="signal peptide" evidence="2">
    <location>
        <begin position="1"/>
        <end position="26"/>
    </location>
</feature>
<sequence>MSALGRPLRRLALALWLVACSGVAMAHAPSTAYLTLTVVGEQVQQRLDVSLRDLDRELALDADDDGRITWGELRQRQADLDAWLRPALGLGTPAGGDCAAGPLAPVQVDEHADGTHAVLRRDWQCPAAAAALVLQYRLFAHSDPAHRAILRWVGDPPASGAEPMPLAPGDQRTWTRAGQSAAGAPATAGWAAYIGEGIHHILIGADHLLFLWVLLLPAVLRGGAAGTAAPHWRPVLLDVARTVSAFTVAHSVTLAVAMLGVFSPPTRWVESLIAASVALTAIDNLRPFLPSPRWKISALFGLVHGFGFAGALSDLGLDRADLARTLAGFNLGVELGQLGVVALWLPLAWWGHRQPGYRRWVLGGGSALAGVVAMLWCTERLFDLQLLA</sequence>
<evidence type="ECO:0000256" key="2">
    <source>
        <dbReference type="SAM" id="SignalP"/>
    </source>
</evidence>
<proteinExistence type="predicted"/>